<evidence type="ECO:0000313" key="4">
    <source>
        <dbReference type="EnsemblProtists" id="EOD22224"/>
    </source>
</evidence>
<comment type="similarity">
    <text evidence="1">Belongs to the NmrA-type oxidoreductase family.</text>
</comment>
<dbReference type="InterPro" id="IPR051164">
    <property type="entry name" value="NmrA-like_oxidored"/>
</dbReference>
<dbReference type="AlphaFoldDB" id="A0A0D3JFD9"/>
<feature type="domain" description="NmrA-like" evidence="3">
    <location>
        <begin position="4"/>
        <end position="263"/>
    </location>
</feature>
<dbReference type="EnsemblProtists" id="EOD22224">
    <property type="protein sequence ID" value="EOD22224"/>
    <property type="gene ID" value="EMIHUDRAFT_435603"/>
</dbReference>
<dbReference type="KEGG" id="ehx:EMIHUDRAFT_435603"/>
<dbReference type="SUPFAM" id="SSF51735">
    <property type="entry name" value="NAD(P)-binding Rossmann-fold domains"/>
    <property type="match status" value="1"/>
</dbReference>
<dbReference type="Proteomes" id="UP000013827">
    <property type="component" value="Unassembled WGS sequence"/>
</dbReference>
<dbReference type="InterPro" id="IPR008030">
    <property type="entry name" value="NmrA-like"/>
</dbReference>
<dbReference type="eggNOG" id="ENOG502RY9V">
    <property type="taxonomic scope" value="Eukaryota"/>
</dbReference>
<dbReference type="InterPro" id="IPR036291">
    <property type="entry name" value="NAD(P)-bd_dom_sf"/>
</dbReference>
<accession>A0A0D3JFD9</accession>
<reference evidence="4" key="2">
    <citation type="submission" date="2024-10" db="UniProtKB">
        <authorList>
            <consortium name="EnsemblProtists"/>
        </authorList>
    </citation>
    <scope>IDENTIFICATION</scope>
</reference>
<dbReference type="PaxDb" id="2903-EOD22224"/>
<dbReference type="HOGENOM" id="CLU_007383_10_6_1"/>
<evidence type="ECO:0000313" key="5">
    <source>
        <dbReference type="Proteomes" id="UP000013827"/>
    </source>
</evidence>
<dbReference type="Gene3D" id="3.90.25.10">
    <property type="entry name" value="UDP-galactose 4-epimerase, domain 1"/>
    <property type="match status" value="1"/>
</dbReference>
<dbReference type="STRING" id="2903.R1EMW5"/>
<proteinExistence type="inferred from homology"/>
<dbReference type="PANTHER" id="PTHR42748">
    <property type="entry name" value="NITROGEN METABOLITE REPRESSION PROTEIN NMRA FAMILY MEMBER"/>
    <property type="match status" value="1"/>
</dbReference>
<dbReference type="Pfam" id="PF05368">
    <property type="entry name" value="NmrA"/>
    <property type="match status" value="1"/>
</dbReference>
<dbReference type="RefSeq" id="XP_005774653.1">
    <property type="nucleotide sequence ID" value="XM_005774596.1"/>
</dbReference>
<keyword evidence="5" id="KW-1185">Reference proteome</keyword>
<name>A0A0D3JFD9_EMIH1</name>
<evidence type="ECO:0000256" key="2">
    <source>
        <dbReference type="ARBA" id="ARBA00022857"/>
    </source>
</evidence>
<dbReference type="GeneID" id="17267771"/>
<protein>
    <recommendedName>
        <fullName evidence="3">NmrA-like domain-containing protein</fullName>
    </recommendedName>
</protein>
<evidence type="ECO:0000256" key="1">
    <source>
        <dbReference type="ARBA" id="ARBA00006328"/>
    </source>
</evidence>
<reference evidence="5" key="1">
    <citation type="journal article" date="2013" name="Nature">
        <title>Pan genome of the phytoplankton Emiliania underpins its global distribution.</title>
        <authorList>
            <person name="Read B.A."/>
            <person name="Kegel J."/>
            <person name="Klute M.J."/>
            <person name="Kuo A."/>
            <person name="Lefebvre S.C."/>
            <person name="Maumus F."/>
            <person name="Mayer C."/>
            <person name="Miller J."/>
            <person name="Monier A."/>
            <person name="Salamov A."/>
            <person name="Young J."/>
            <person name="Aguilar M."/>
            <person name="Claverie J.M."/>
            <person name="Frickenhaus S."/>
            <person name="Gonzalez K."/>
            <person name="Herman E.K."/>
            <person name="Lin Y.C."/>
            <person name="Napier J."/>
            <person name="Ogata H."/>
            <person name="Sarno A.F."/>
            <person name="Shmutz J."/>
            <person name="Schroeder D."/>
            <person name="de Vargas C."/>
            <person name="Verret F."/>
            <person name="von Dassow P."/>
            <person name="Valentin K."/>
            <person name="Van de Peer Y."/>
            <person name="Wheeler G."/>
            <person name="Dacks J.B."/>
            <person name="Delwiche C.F."/>
            <person name="Dyhrman S.T."/>
            <person name="Glockner G."/>
            <person name="John U."/>
            <person name="Richards T."/>
            <person name="Worden A.Z."/>
            <person name="Zhang X."/>
            <person name="Grigoriev I.V."/>
            <person name="Allen A.E."/>
            <person name="Bidle K."/>
            <person name="Borodovsky M."/>
            <person name="Bowler C."/>
            <person name="Brownlee C."/>
            <person name="Cock J.M."/>
            <person name="Elias M."/>
            <person name="Gladyshev V.N."/>
            <person name="Groth M."/>
            <person name="Guda C."/>
            <person name="Hadaegh A."/>
            <person name="Iglesias-Rodriguez M.D."/>
            <person name="Jenkins J."/>
            <person name="Jones B.M."/>
            <person name="Lawson T."/>
            <person name="Leese F."/>
            <person name="Lindquist E."/>
            <person name="Lobanov A."/>
            <person name="Lomsadze A."/>
            <person name="Malik S.B."/>
            <person name="Marsh M.E."/>
            <person name="Mackinder L."/>
            <person name="Mock T."/>
            <person name="Mueller-Roeber B."/>
            <person name="Pagarete A."/>
            <person name="Parker M."/>
            <person name="Probert I."/>
            <person name="Quesneville H."/>
            <person name="Raines C."/>
            <person name="Rensing S.A."/>
            <person name="Riano-Pachon D.M."/>
            <person name="Richier S."/>
            <person name="Rokitta S."/>
            <person name="Shiraiwa Y."/>
            <person name="Soanes D.M."/>
            <person name="van der Giezen M."/>
            <person name="Wahlund T.M."/>
            <person name="Williams B."/>
            <person name="Wilson W."/>
            <person name="Wolfe G."/>
            <person name="Wurch L.L."/>
        </authorList>
    </citation>
    <scope>NUCLEOTIDE SEQUENCE</scope>
</reference>
<dbReference type="PANTHER" id="PTHR42748:SF7">
    <property type="entry name" value="NMRA LIKE REDOX SENSOR 1-RELATED"/>
    <property type="match status" value="1"/>
</dbReference>
<organism evidence="4 5">
    <name type="scientific">Emiliania huxleyi (strain CCMP1516)</name>
    <dbReference type="NCBI Taxonomy" id="280463"/>
    <lineage>
        <taxon>Eukaryota</taxon>
        <taxon>Haptista</taxon>
        <taxon>Haptophyta</taxon>
        <taxon>Prymnesiophyceae</taxon>
        <taxon>Isochrysidales</taxon>
        <taxon>Noelaerhabdaceae</taxon>
        <taxon>Emiliania</taxon>
    </lineage>
</organism>
<dbReference type="Gene3D" id="3.40.50.720">
    <property type="entry name" value="NAD(P)-binding Rossmann-like Domain"/>
    <property type="match status" value="1"/>
</dbReference>
<evidence type="ECO:0000259" key="3">
    <source>
        <dbReference type="Pfam" id="PF05368"/>
    </source>
</evidence>
<dbReference type="OMA" id="GLHLITF"/>
<sequence>MFFVAGATGNVGSQVVRKLSESGVGVKAQTRSSTGGKVAELQRLPGVEIVACDLMDKAGLAEALQGVKAVFLVCGNAKEQAQMEINVIDAAVAAGCTYLVENGTHAGYTNKDSPVEFGRHHWEIEEHLAKSAGAMKWTVLHANWFMSNHLGDIFGTLPNGAIVYPLKPEDKAQLVDPRDVGDIAAQMLLDSDPSKYHGLHLMISGPDVLTWSQIAALYTEELGRPIEMATCSEPEWVAAAIKGSGFEHWLAEAAAHNFKVIRDGGFLHTTSPQLLALAPPRRTMKEWIAEWAPRSPPPPAAQ</sequence>
<keyword evidence="2" id="KW-0521">NADP</keyword>